<keyword evidence="6 12" id="KW-0658">Purine biosynthesis</keyword>
<dbReference type="InterPro" id="IPR020557">
    <property type="entry name" value="Fumarate_lyase_CS"/>
</dbReference>
<dbReference type="UniPathway" id="UPA00074">
    <property type="reaction ID" value="UER00132"/>
</dbReference>
<gene>
    <name evidence="14" type="ORF">AVDCRST_MAG43-650</name>
</gene>
<organism evidence="14">
    <name type="scientific">uncultured Thermomicrobiales bacterium</name>
    <dbReference type="NCBI Taxonomy" id="1645740"/>
    <lineage>
        <taxon>Bacteria</taxon>
        <taxon>Pseudomonadati</taxon>
        <taxon>Thermomicrobiota</taxon>
        <taxon>Thermomicrobia</taxon>
        <taxon>Thermomicrobiales</taxon>
        <taxon>environmental samples</taxon>
    </lineage>
</organism>
<dbReference type="CDD" id="cd01360">
    <property type="entry name" value="Adenylsuccinate_lyase_1"/>
    <property type="match status" value="1"/>
</dbReference>
<dbReference type="InterPro" id="IPR024083">
    <property type="entry name" value="Fumarase/histidase_N"/>
</dbReference>
<evidence type="ECO:0000259" key="13">
    <source>
        <dbReference type="SMART" id="SM00998"/>
    </source>
</evidence>
<feature type="domain" description="Adenylosuccinate lyase C-terminal" evidence="13">
    <location>
        <begin position="349"/>
        <end position="425"/>
    </location>
</feature>
<dbReference type="InterPro" id="IPR008948">
    <property type="entry name" value="L-Aspartase-like"/>
</dbReference>
<dbReference type="PANTHER" id="PTHR43172">
    <property type="entry name" value="ADENYLOSUCCINATE LYASE"/>
    <property type="match status" value="1"/>
</dbReference>
<name>A0A6J4UDW2_9BACT</name>
<evidence type="ECO:0000256" key="5">
    <source>
        <dbReference type="ARBA" id="ARBA00017058"/>
    </source>
</evidence>
<comment type="similarity">
    <text evidence="3 12">Belongs to the lyase 1 family. Adenylosuccinate lyase subfamily.</text>
</comment>
<dbReference type="Gene3D" id="1.20.200.10">
    <property type="entry name" value="Fumarase/aspartase (Central domain)"/>
    <property type="match status" value="1"/>
</dbReference>
<dbReference type="GO" id="GO:0006189">
    <property type="term" value="P:'de novo' IMP biosynthetic process"/>
    <property type="evidence" value="ECO:0007669"/>
    <property type="project" value="UniProtKB-UniPathway"/>
</dbReference>
<protein>
    <recommendedName>
        <fullName evidence="5 11">Adenylosuccinate lyase</fullName>
        <shortName evidence="12">ASL</shortName>
        <ecNumber evidence="4 11">4.3.2.2</ecNumber>
    </recommendedName>
    <alternativeName>
        <fullName evidence="9 12">Adenylosuccinase</fullName>
    </alternativeName>
</protein>
<evidence type="ECO:0000256" key="10">
    <source>
        <dbReference type="ARBA" id="ARBA00049115"/>
    </source>
</evidence>
<evidence type="ECO:0000256" key="11">
    <source>
        <dbReference type="NCBIfam" id="TIGR00928"/>
    </source>
</evidence>
<dbReference type="AlphaFoldDB" id="A0A6J4UDW2"/>
<evidence type="ECO:0000256" key="6">
    <source>
        <dbReference type="ARBA" id="ARBA00022755"/>
    </source>
</evidence>
<keyword evidence="7 12" id="KW-0456">Lyase</keyword>
<evidence type="ECO:0000256" key="12">
    <source>
        <dbReference type="RuleBase" id="RU361172"/>
    </source>
</evidence>
<evidence type="ECO:0000313" key="14">
    <source>
        <dbReference type="EMBL" id="CAA9546515.1"/>
    </source>
</evidence>
<dbReference type="GO" id="GO:0004018">
    <property type="term" value="F:N6-(1,2-dicarboxyethyl)AMP AMP-lyase (fumarate-forming) activity"/>
    <property type="evidence" value="ECO:0007669"/>
    <property type="project" value="UniProtKB-UniRule"/>
</dbReference>
<evidence type="ECO:0000256" key="3">
    <source>
        <dbReference type="ARBA" id="ARBA00008273"/>
    </source>
</evidence>
<comment type="catalytic activity">
    <reaction evidence="8">
        <text>(2S)-2-[5-amino-1-(5-phospho-beta-D-ribosyl)imidazole-4-carboxamido]succinate = 5-amino-1-(5-phospho-beta-D-ribosyl)imidazole-4-carboxamide + fumarate</text>
        <dbReference type="Rhea" id="RHEA:23920"/>
        <dbReference type="ChEBI" id="CHEBI:29806"/>
        <dbReference type="ChEBI" id="CHEBI:58443"/>
        <dbReference type="ChEBI" id="CHEBI:58475"/>
        <dbReference type="EC" id="4.3.2.2"/>
    </reaction>
    <physiologicalReaction direction="left-to-right" evidence="8">
        <dbReference type="Rhea" id="RHEA:23921"/>
    </physiologicalReaction>
</comment>
<dbReference type="GO" id="GO:0044208">
    <property type="term" value="P:'de novo' AMP biosynthetic process"/>
    <property type="evidence" value="ECO:0007669"/>
    <property type="project" value="UniProtKB-UniPathway"/>
</dbReference>
<dbReference type="FunFam" id="1.20.200.10:FF:000008">
    <property type="entry name" value="Adenylosuccinate lyase"/>
    <property type="match status" value="1"/>
</dbReference>
<evidence type="ECO:0000256" key="2">
    <source>
        <dbReference type="ARBA" id="ARBA00004734"/>
    </source>
</evidence>
<dbReference type="SMART" id="SM00998">
    <property type="entry name" value="ADSL_C"/>
    <property type="match status" value="1"/>
</dbReference>
<evidence type="ECO:0000256" key="7">
    <source>
        <dbReference type="ARBA" id="ARBA00023239"/>
    </source>
</evidence>
<dbReference type="InterPro" id="IPR022761">
    <property type="entry name" value="Fumarate_lyase_N"/>
</dbReference>
<dbReference type="Pfam" id="PF10397">
    <property type="entry name" value="ADSL_C"/>
    <property type="match status" value="1"/>
</dbReference>
<comment type="pathway">
    <text evidence="2 12">Purine metabolism; AMP biosynthesis via de novo pathway; AMP from IMP: step 2/2.</text>
</comment>
<evidence type="ECO:0000256" key="8">
    <source>
        <dbReference type="ARBA" id="ARBA00024477"/>
    </source>
</evidence>
<reference evidence="14" key="1">
    <citation type="submission" date="2020-02" db="EMBL/GenBank/DDBJ databases">
        <authorList>
            <person name="Meier V. D."/>
        </authorList>
    </citation>
    <scope>NUCLEOTIDE SEQUENCE</scope>
    <source>
        <strain evidence="14">AVDCRST_MAG43</strain>
    </source>
</reference>
<sequence>MVIERYTRPAMGHLWTDDAKVQRWLAVEIAVSEAWAERGRIPASAMEEIRTARCDLGRMKEIEQETDHDVIAFLRAVGESVGEAARFIHLGLTSSDVVDTGLALQARDAGSLLLRELDALVDVVGARALEHKRTLTIGRSHGMHAEPTTFGLKMTVWFDELRRHRERLQLAAAHIAVGKISGAVGTHAHVPPDLEEAVCRELGLGVELASNQVVQRDRHAFFITTLCGIGATLEKISIEIRHLQRSEVGEAEEFFGEGNQGSSAMPHKRNPHASERISGLSRLLRGYATTAFENVALWHERDISHSSAERVIFPDACVVLDFMLGETREILEHLVIYPERMVANLELTHGLIYSQRVLLALVDAGMGRQEAYKLVQRHAHSSTSFRDAIAADPAVTARLPDTLLDHLFDPWQQLQHLDASFDRLGLHERVPIAT</sequence>
<dbReference type="PRINTS" id="PR00145">
    <property type="entry name" value="ARGSUCLYASE"/>
</dbReference>
<dbReference type="Gene3D" id="1.10.40.30">
    <property type="entry name" value="Fumarase/aspartase (C-terminal domain)"/>
    <property type="match status" value="1"/>
</dbReference>
<accession>A0A6J4UDW2</accession>
<dbReference type="Pfam" id="PF00206">
    <property type="entry name" value="Lyase_1"/>
    <property type="match status" value="1"/>
</dbReference>
<evidence type="ECO:0000256" key="4">
    <source>
        <dbReference type="ARBA" id="ARBA00012339"/>
    </source>
</evidence>
<dbReference type="SUPFAM" id="SSF48557">
    <property type="entry name" value="L-aspartase-like"/>
    <property type="match status" value="1"/>
</dbReference>
<dbReference type="PROSITE" id="PS00163">
    <property type="entry name" value="FUMARATE_LYASES"/>
    <property type="match status" value="1"/>
</dbReference>
<dbReference type="InterPro" id="IPR000362">
    <property type="entry name" value="Fumarate_lyase_fam"/>
</dbReference>
<dbReference type="InterPro" id="IPR004769">
    <property type="entry name" value="Pur_lyase"/>
</dbReference>
<comment type="catalytic activity">
    <reaction evidence="10">
        <text>N(6)-(1,2-dicarboxyethyl)-AMP = fumarate + AMP</text>
        <dbReference type="Rhea" id="RHEA:16853"/>
        <dbReference type="ChEBI" id="CHEBI:29806"/>
        <dbReference type="ChEBI" id="CHEBI:57567"/>
        <dbReference type="ChEBI" id="CHEBI:456215"/>
        <dbReference type="EC" id="4.3.2.2"/>
    </reaction>
    <physiologicalReaction direction="left-to-right" evidence="10">
        <dbReference type="Rhea" id="RHEA:16854"/>
    </physiologicalReaction>
</comment>
<dbReference type="GO" id="GO:0005829">
    <property type="term" value="C:cytosol"/>
    <property type="evidence" value="ECO:0007669"/>
    <property type="project" value="TreeGrafter"/>
</dbReference>
<proteinExistence type="inferred from homology"/>
<dbReference type="UniPathway" id="UPA00075">
    <property type="reaction ID" value="UER00336"/>
</dbReference>
<evidence type="ECO:0000256" key="9">
    <source>
        <dbReference type="ARBA" id="ARBA00030717"/>
    </source>
</evidence>
<dbReference type="InterPro" id="IPR019468">
    <property type="entry name" value="AdenyloSucc_lyase_C"/>
</dbReference>
<dbReference type="PANTHER" id="PTHR43172:SF1">
    <property type="entry name" value="ADENYLOSUCCINATE LYASE"/>
    <property type="match status" value="1"/>
</dbReference>
<dbReference type="Gene3D" id="1.10.275.10">
    <property type="entry name" value="Fumarase/aspartase (N-terminal domain)"/>
    <property type="match status" value="1"/>
</dbReference>
<dbReference type="PRINTS" id="PR00149">
    <property type="entry name" value="FUMRATELYASE"/>
</dbReference>
<dbReference type="EMBL" id="CADCWI010000035">
    <property type="protein sequence ID" value="CAA9546515.1"/>
    <property type="molecule type" value="Genomic_DNA"/>
</dbReference>
<dbReference type="NCBIfam" id="TIGR00928">
    <property type="entry name" value="purB"/>
    <property type="match status" value="1"/>
</dbReference>
<evidence type="ECO:0000256" key="1">
    <source>
        <dbReference type="ARBA" id="ARBA00004706"/>
    </source>
</evidence>
<dbReference type="GO" id="GO:0070626">
    <property type="term" value="F:(S)-2-(5-amino-1-(5-phospho-D-ribosyl)imidazole-4-carboxamido) succinate lyase (fumarate-forming) activity"/>
    <property type="evidence" value="ECO:0007669"/>
    <property type="project" value="TreeGrafter"/>
</dbReference>
<dbReference type="EC" id="4.3.2.2" evidence="4 11"/>
<comment type="pathway">
    <text evidence="1 12">Purine metabolism; IMP biosynthesis via de novo pathway; 5-amino-1-(5-phospho-D-ribosyl)imidazole-4-carboxamide from 5-amino-1-(5-phospho-D-ribosyl)imidazole-4-carboxylate: step 2/2.</text>
</comment>